<dbReference type="AlphaFoldDB" id="A0A9P0AXQ7"/>
<dbReference type="Gene3D" id="3.30.560.10">
    <property type="entry name" value="Glucose Oxidase, domain 3"/>
    <property type="match status" value="1"/>
</dbReference>
<dbReference type="Proteomes" id="UP001154078">
    <property type="component" value="Chromosome 2"/>
</dbReference>
<gene>
    <name evidence="4" type="ORF">MELIAE_LOCUS3468</name>
</gene>
<dbReference type="InterPro" id="IPR036188">
    <property type="entry name" value="FAD/NAD-bd_sf"/>
</dbReference>
<dbReference type="GO" id="GO:0050660">
    <property type="term" value="F:flavin adenine dinucleotide binding"/>
    <property type="evidence" value="ECO:0007669"/>
    <property type="project" value="InterPro"/>
</dbReference>
<dbReference type="OrthoDB" id="269227at2759"/>
<dbReference type="InterPro" id="IPR007867">
    <property type="entry name" value="GMC_OxRtase_C"/>
</dbReference>
<dbReference type="PIRSF" id="PIRSF000137">
    <property type="entry name" value="Alcohol_oxidase"/>
    <property type="match status" value="1"/>
</dbReference>
<dbReference type="Gene3D" id="3.50.50.60">
    <property type="entry name" value="FAD/NAD(P)-binding domain"/>
    <property type="match status" value="1"/>
</dbReference>
<dbReference type="SUPFAM" id="SSF51905">
    <property type="entry name" value="FAD/NAD(P)-binding domain"/>
    <property type="match status" value="1"/>
</dbReference>
<feature type="domain" description="Glucose-methanol-choline oxidoreductase N-terminal" evidence="3">
    <location>
        <begin position="335"/>
        <end position="349"/>
    </location>
</feature>
<evidence type="ECO:0000256" key="1">
    <source>
        <dbReference type="ARBA" id="ARBA00010790"/>
    </source>
</evidence>
<keyword evidence="2" id="KW-0274">FAD</keyword>
<proteinExistence type="inferred from homology"/>
<organism evidence="4 5">
    <name type="scientific">Brassicogethes aeneus</name>
    <name type="common">Rape pollen beetle</name>
    <name type="synonym">Meligethes aeneus</name>
    <dbReference type="NCBI Taxonomy" id="1431903"/>
    <lineage>
        <taxon>Eukaryota</taxon>
        <taxon>Metazoa</taxon>
        <taxon>Ecdysozoa</taxon>
        <taxon>Arthropoda</taxon>
        <taxon>Hexapoda</taxon>
        <taxon>Insecta</taxon>
        <taxon>Pterygota</taxon>
        <taxon>Neoptera</taxon>
        <taxon>Endopterygota</taxon>
        <taxon>Coleoptera</taxon>
        <taxon>Polyphaga</taxon>
        <taxon>Cucujiformia</taxon>
        <taxon>Nitidulidae</taxon>
        <taxon>Meligethinae</taxon>
        <taxon>Brassicogethes</taxon>
    </lineage>
</organism>
<evidence type="ECO:0000259" key="3">
    <source>
        <dbReference type="PROSITE" id="PS00624"/>
    </source>
</evidence>
<evidence type="ECO:0000313" key="5">
    <source>
        <dbReference type="Proteomes" id="UP001154078"/>
    </source>
</evidence>
<dbReference type="Pfam" id="PF05199">
    <property type="entry name" value="GMC_oxred_C"/>
    <property type="match status" value="1"/>
</dbReference>
<dbReference type="Pfam" id="PF00732">
    <property type="entry name" value="GMC_oxred_N"/>
    <property type="match status" value="1"/>
</dbReference>
<keyword evidence="5" id="KW-1185">Reference proteome</keyword>
<feature type="binding site" evidence="2">
    <location>
        <position position="160"/>
    </location>
    <ligand>
        <name>FAD</name>
        <dbReference type="ChEBI" id="CHEBI:57692"/>
    </ligand>
</feature>
<dbReference type="PANTHER" id="PTHR11552">
    <property type="entry name" value="GLUCOSE-METHANOL-CHOLINE GMC OXIDOREDUCTASE"/>
    <property type="match status" value="1"/>
</dbReference>
<reference evidence="4" key="1">
    <citation type="submission" date="2021-12" db="EMBL/GenBank/DDBJ databases">
        <authorList>
            <person name="King R."/>
        </authorList>
    </citation>
    <scope>NUCLEOTIDE SEQUENCE</scope>
</reference>
<dbReference type="EMBL" id="OV121133">
    <property type="protein sequence ID" value="CAH0550711.1"/>
    <property type="molecule type" value="Genomic_DNA"/>
</dbReference>
<evidence type="ECO:0000256" key="2">
    <source>
        <dbReference type="PIRSR" id="PIRSR000137-2"/>
    </source>
</evidence>
<comment type="similarity">
    <text evidence="1">Belongs to the GMC oxidoreductase family.</text>
</comment>
<dbReference type="PROSITE" id="PS00624">
    <property type="entry name" value="GMC_OXRED_2"/>
    <property type="match status" value="1"/>
</dbReference>
<dbReference type="SUPFAM" id="SSF54373">
    <property type="entry name" value="FAD-linked reductases, C-terminal domain"/>
    <property type="match status" value="1"/>
</dbReference>
<dbReference type="GO" id="GO:0016614">
    <property type="term" value="F:oxidoreductase activity, acting on CH-OH group of donors"/>
    <property type="evidence" value="ECO:0007669"/>
    <property type="project" value="InterPro"/>
</dbReference>
<dbReference type="InterPro" id="IPR012132">
    <property type="entry name" value="GMC_OxRdtase"/>
</dbReference>
<feature type="binding site" evidence="2">
    <location>
        <position position="298"/>
    </location>
    <ligand>
        <name>FAD</name>
        <dbReference type="ChEBI" id="CHEBI:57692"/>
    </ligand>
</feature>
<keyword evidence="2" id="KW-0285">Flavoprotein</keyword>
<sequence>MSWVPPNLSEACQVYTTVTNCAPSTFLFLQLITDLFGYSRDSRGLAHGFSSHHSSFDHEFESFLDSHSGNSHQARDEDYDFIVVGAGSAGCVMANRLTEIGKWRVLLLEAGDEEPEVAEVPAFAPALQTSSIDWMYETQPTPNACLARPNGRCAWARGRVMGGSSTINYLIYIRGIPRDYDEWAEMGNHGWSYEEVLPYFIKSEDNRNIDMVDSRFHGTNGPQTVEVFPYQDEVTLGLVKAYEELGLPIIDQNSDRVIGAMLLQHTTRDGERLSTNGAYIRPIRYKRSNLVVKTNAEVSRVLIDPSTKIAYGVEYVQNGKLKQARAKKEIIVSGGSINSPKILMLSGVGPANHLQEHGIQVINDLAVGFNLHDHVTIDGVVFTLSPYSARNASDEEIRDDIYKYKDTRRGPLASTGPLQSNAMVQTKYEKLHDAPDIQYSIDSMNVENFLSDPILTAQTAVTPLAYYTGLMARPILLSPKSRGVVRLNDSDPIYGAPLIHPNTFNEEIDLLRIVEGVKQSLNLLSTHTMQHLGARLATTPLPACRHIPFGSDDYWACIAQSYTTTIYHPVGTCKMGPKSDNEAVVDPKLRVYGIKNLRVVDASIMPKIVRGNTNAPTIMIAEKASDLIKNQWLGGGNRYEGPTRHQDLFNIDF</sequence>
<accession>A0A9P0AXQ7</accession>
<dbReference type="InterPro" id="IPR000172">
    <property type="entry name" value="GMC_OxRdtase_N"/>
</dbReference>
<dbReference type="PANTHER" id="PTHR11552:SF154">
    <property type="entry name" value="FI04917P"/>
    <property type="match status" value="1"/>
</dbReference>
<evidence type="ECO:0000313" key="4">
    <source>
        <dbReference type="EMBL" id="CAH0550711.1"/>
    </source>
</evidence>
<comment type="cofactor">
    <cofactor evidence="2">
        <name>FAD</name>
        <dbReference type="ChEBI" id="CHEBI:57692"/>
    </cofactor>
</comment>
<protein>
    <recommendedName>
        <fullName evidence="3">Glucose-methanol-choline oxidoreductase N-terminal domain-containing protein</fullName>
    </recommendedName>
</protein>
<name>A0A9P0AXQ7_BRAAE</name>